<keyword evidence="6" id="KW-0132">Cell division</keyword>
<keyword evidence="4" id="KW-0158">Chromosome</keyword>
<evidence type="ECO:0000256" key="8">
    <source>
        <dbReference type="ARBA" id="ARBA00022776"/>
    </source>
</evidence>
<dbReference type="GO" id="GO:0007059">
    <property type="term" value="P:chromosome segregation"/>
    <property type="evidence" value="ECO:0007669"/>
    <property type="project" value="InterPro"/>
</dbReference>
<dbReference type="EMBL" id="JANJYJ010000002">
    <property type="protein sequence ID" value="KAK3227105.1"/>
    <property type="molecule type" value="Genomic_DNA"/>
</dbReference>
<sequence>MDESISNVCRSLGWFCNHLDNTCDALKQSLQRRPIPLDSASSTFIQCLNRRVNKR</sequence>
<evidence type="ECO:0000256" key="11">
    <source>
        <dbReference type="ARBA" id="ARBA00023306"/>
    </source>
</evidence>
<protein>
    <submittedName>
        <fullName evidence="13">Uncharacterized protein</fullName>
    </submittedName>
</protein>
<keyword evidence="10" id="KW-0206">Cytoskeleton</keyword>
<proteinExistence type="inferred from homology"/>
<evidence type="ECO:0000256" key="4">
    <source>
        <dbReference type="ARBA" id="ARBA00022454"/>
    </source>
</evidence>
<accession>A0AAE0B099</accession>
<keyword evidence="8" id="KW-0498">Mitosis</keyword>
<comment type="subcellular location">
    <subcellularLocation>
        <location evidence="2">Chromosome</location>
        <location evidence="2">Centromere</location>
        <location evidence="2">Kinetochore</location>
    </subcellularLocation>
    <subcellularLocation>
        <location evidence="1">Cytoplasm</location>
        <location evidence="1">Cytoskeleton</location>
        <location evidence="1">Spindle</location>
    </subcellularLocation>
</comment>
<evidence type="ECO:0000256" key="5">
    <source>
        <dbReference type="ARBA" id="ARBA00022490"/>
    </source>
</evidence>
<keyword evidence="9" id="KW-0995">Kinetochore</keyword>
<evidence type="ECO:0000256" key="12">
    <source>
        <dbReference type="ARBA" id="ARBA00023328"/>
    </source>
</evidence>
<evidence type="ECO:0000256" key="3">
    <source>
        <dbReference type="ARBA" id="ARBA00007716"/>
    </source>
</evidence>
<dbReference type="Proteomes" id="UP001281410">
    <property type="component" value="Unassembled WGS sequence"/>
</dbReference>
<keyword evidence="12" id="KW-0137">Centromere</keyword>
<evidence type="ECO:0000313" key="13">
    <source>
        <dbReference type="EMBL" id="KAK3227105.1"/>
    </source>
</evidence>
<evidence type="ECO:0000256" key="1">
    <source>
        <dbReference type="ARBA" id="ARBA00004186"/>
    </source>
</evidence>
<evidence type="ECO:0000256" key="9">
    <source>
        <dbReference type="ARBA" id="ARBA00022838"/>
    </source>
</evidence>
<evidence type="ECO:0000256" key="10">
    <source>
        <dbReference type="ARBA" id="ARBA00023212"/>
    </source>
</evidence>
<dbReference type="AlphaFoldDB" id="A0AAE0B099"/>
<dbReference type="PANTHER" id="PTHR48118:SF1">
    <property type="entry name" value="SPINDLE AND KINETOCHORE-ASSOCIATED PROTEIN 3"/>
    <property type="match status" value="1"/>
</dbReference>
<name>A0AAE0B099_9ROSI</name>
<dbReference type="GO" id="GO:0000940">
    <property type="term" value="C:outer kinetochore"/>
    <property type="evidence" value="ECO:0007669"/>
    <property type="project" value="InterPro"/>
</dbReference>
<keyword evidence="5" id="KW-0963">Cytoplasm</keyword>
<organism evidence="13 14">
    <name type="scientific">Dipteronia sinensis</name>
    <dbReference type="NCBI Taxonomy" id="43782"/>
    <lineage>
        <taxon>Eukaryota</taxon>
        <taxon>Viridiplantae</taxon>
        <taxon>Streptophyta</taxon>
        <taxon>Embryophyta</taxon>
        <taxon>Tracheophyta</taxon>
        <taxon>Spermatophyta</taxon>
        <taxon>Magnoliopsida</taxon>
        <taxon>eudicotyledons</taxon>
        <taxon>Gunneridae</taxon>
        <taxon>Pentapetalae</taxon>
        <taxon>rosids</taxon>
        <taxon>malvids</taxon>
        <taxon>Sapindales</taxon>
        <taxon>Sapindaceae</taxon>
        <taxon>Hippocastanoideae</taxon>
        <taxon>Acereae</taxon>
        <taxon>Dipteronia</taxon>
    </lineage>
</organism>
<dbReference type="InterPro" id="IPR033341">
    <property type="entry name" value="SKA3"/>
</dbReference>
<reference evidence="13" key="1">
    <citation type="journal article" date="2023" name="Plant J.">
        <title>Genome sequences and population genomics provide insights into the demographic history, inbreeding, and mutation load of two 'living fossil' tree species of Dipteronia.</title>
        <authorList>
            <person name="Feng Y."/>
            <person name="Comes H.P."/>
            <person name="Chen J."/>
            <person name="Zhu S."/>
            <person name="Lu R."/>
            <person name="Zhang X."/>
            <person name="Li P."/>
            <person name="Qiu J."/>
            <person name="Olsen K.M."/>
            <person name="Qiu Y."/>
        </authorList>
    </citation>
    <scope>NUCLEOTIDE SEQUENCE</scope>
    <source>
        <strain evidence="13">NBL</strain>
    </source>
</reference>
<keyword evidence="11" id="KW-0131">Cell cycle</keyword>
<keyword evidence="14" id="KW-1185">Reference proteome</keyword>
<dbReference type="GO" id="GO:0005876">
    <property type="term" value="C:spindle microtubule"/>
    <property type="evidence" value="ECO:0007669"/>
    <property type="project" value="TreeGrafter"/>
</dbReference>
<comment type="caution">
    <text evidence="13">The sequence shown here is derived from an EMBL/GenBank/DDBJ whole genome shotgun (WGS) entry which is preliminary data.</text>
</comment>
<dbReference type="GO" id="GO:0000278">
    <property type="term" value="P:mitotic cell cycle"/>
    <property type="evidence" value="ECO:0007669"/>
    <property type="project" value="TreeGrafter"/>
</dbReference>
<keyword evidence="7" id="KW-0493">Microtubule</keyword>
<dbReference type="GO" id="GO:0051301">
    <property type="term" value="P:cell division"/>
    <property type="evidence" value="ECO:0007669"/>
    <property type="project" value="UniProtKB-KW"/>
</dbReference>
<comment type="similarity">
    <text evidence="3">Belongs to the SKA3 family.</text>
</comment>
<gene>
    <name evidence="13" type="ORF">Dsin_006967</name>
</gene>
<evidence type="ECO:0000256" key="6">
    <source>
        <dbReference type="ARBA" id="ARBA00022618"/>
    </source>
</evidence>
<dbReference type="PANTHER" id="PTHR48118">
    <property type="entry name" value="SPINDLE AND KINETOCHORE-ASSOCIATED PROTEIN 3"/>
    <property type="match status" value="1"/>
</dbReference>
<evidence type="ECO:0000313" key="14">
    <source>
        <dbReference type="Proteomes" id="UP001281410"/>
    </source>
</evidence>
<evidence type="ECO:0000256" key="7">
    <source>
        <dbReference type="ARBA" id="ARBA00022701"/>
    </source>
</evidence>
<evidence type="ECO:0000256" key="2">
    <source>
        <dbReference type="ARBA" id="ARBA00004629"/>
    </source>
</evidence>